<accession>A0A8B2ZKK0</accession>
<dbReference type="EMBL" id="QSTD01000009">
    <property type="protein sequence ID" value="RGM28346.1"/>
    <property type="molecule type" value="Genomic_DNA"/>
</dbReference>
<sequence length="91" mass="10988">MDKEIVVTIDNYDVFGQYRKDDILNAMQDLYHYLKTDIEQNYTVEEINDYHRHDLKRLSDIINDDKVKGIKEFNQFLKVCNELAPNEYQIK</sequence>
<organism evidence="1 2">
    <name type="scientific">Staphylococcus warneri</name>
    <dbReference type="NCBI Taxonomy" id="1292"/>
    <lineage>
        <taxon>Bacteria</taxon>
        <taxon>Bacillati</taxon>
        <taxon>Bacillota</taxon>
        <taxon>Bacilli</taxon>
        <taxon>Bacillales</taxon>
        <taxon>Staphylococcaceae</taxon>
        <taxon>Staphylococcus</taxon>
    </lineage>
</organism>
<comment type="caution">
    <text evidence="1">The sequence shown here is derived from an EMBL/GenBank/DDBJ whole genome shotgun (WGS) entry which is preliminary data.</text>
</comment>
<dbReference type="RefSeq" id="WP_117726001.1">
    <property type="nucleotide sequence ID" value="NZ_CABMFV010000009.1"/>
</dbReference>
<name>A0A8B2ZKK0_STAWA</name>
<evidence type="ECO:0000313" key="1">
    <source>
        <dbReference type="EMBL" id="RGM28346.1"/>
    </source>
</evidence>
<dbReference type="AlphaFoldDB" id="A0A8B2ZKK0"/>
<evidence type="ECO:0000313" key="2">
    <source>
        <dbReference type="Proteomes" id="UP000261016"/>
    </source>
</evidence>
<protein>
    <submittedName>
        <fullName evidence="1">Uncharacterized protein</fullName>
    </submittedName>
</protein>
<proteinExistence type="predicted"/>
<gene>
    <name evidence="1" type="ORF">DXC19_11725</name>
</gene>
<reference evidence="1 2" key="1">
    <citation type="submission" date="2018-08" db="EMBL/GenBank/DDBJ databases">
        <title>A genome reference for cultivated species of the human gut microbiota.</title>
        <authorList>
            <person name="Zou Y."/>
            <person name="Xue W."/>
            <person name="Luo G."/>
        </authorList>
    </citation>
    <scope>NUCLEOTIDE SEQUENCE [LARGE SCALE GENOMIC DNA]</scope>
    <source>
        <strain evidence="1 2">OM08-17AT</strain>
    </source>
</reference>
<dbReference type="Proteomes" id="UP000261016">
    <property type="component" value="Unassembled WGS sequence"/>
</dbReference>